<dbReference type="OrthoDB" id="2152119at2759"/>
<feature type="compositionally biased region" description="Basic and acidic residues" evidence="6">
    <location>
        <begin position="163"/>
        <end position="173"/>
    </location>
</feature>
<evidence type="ECO:0000256" key="5">
    <source>
        <dbReference type="ARBA" id="ARBA00023136"/>
    </source>
</evidence>
<feature type="region of interest" description="Disordered" evidence="6">
    <location>
        <begin position="101"/>
        <end position="130"/>
    </location>
</feature>
<dbReference type="InterPro" id="IPR000612">
    <property type="entry name" value="PMP3"/>
</dbReference>
<feature type="compositionally biased region" description="Polar residues" evidence="6">
    <location>
        <begin position="112"/>
        <end position="122"/>
    </location>
</feature>
<evidence type="ECO:0000256" key="1">
    <source>
        <dbReference type="ARBA" id="ARBA00004370"/>
    </source>
</evidence>
<organism evidence="8 9">
    <name type="scientific">Exophiala sideris</name>
    <dbReference type="NCBI Taxonomy" id="1016849"/>
    <lineage>
        <taxon>Eukaryota</taxon>
        <taxon>Fungi</taxon>
        <taxon>Dikarya</taxon>
        <taxon>Ascomycota</taxon>
        <taxon>Pezizomycotina</taxon>
        <taxon>Eurotiomycetes</taxon>
        <taxon>Chaetothyriomycetidae</taxon>
        <taxon>Chaetothyriales</taxon>
        <taxon>Herpotrichiellaceae</taxon>
        <taxon>Exophiala</taxon>
    </lineage>
</organism>
<sequence length="173" mass="20380">MRIPMFKRLVITCCNIFFPPLAVMLICGPNEDFVFNCVMFLLAIIPSHIHGFYISLTYFNRKRKVRKGVYPGKPKHLIWSERVNNGGASWKEVEQLKRMQEDGRVSRRISRRTTNVSGNHQRSSSRRNRVGEWDDGYKEYTVTSQLSRMDTGRSARSASRRNQRPERYLEDEY</sequence>
<comment type="similarity">
    <text evidence="2">Belongs to the UPF0057 (PMP3) family.</text>
</comment>
<dbReference type="AlphaFoldDB" id="A0A0D1W1T3"/>
<keyword evidence="3 7" id="KW-0812">Transmembrane</keyword>
<dbReference type="HOGENOM" id="CLU_116819_0_0_1"/>
<protein>
    <recommendedName>
        <fullName evidence="10">Plasma membrane proteolipid 3</fullName>
    </recommendedName>
</protein>
<feature type="transmembrane region" description="Helical" evidence="7">
    <location>
        <begin position="33"/>
        <end position="59"/>
    </location>
</feature>
<name>A0A0D1W1T3_9EURO</name>
<evidence type="ECO:0000256" key="6">
    <source>
        <dbReference type="SAM" id="MobiDB-lite"/>
    </source>
</evidence>
<gene>
    <name evidence="8" type="ORF">PV11_04811</name>
</gene>
<evidence type="ECO:0000256" key="2">
    <source>
        <dbReference type="ARBA" id="ARBA00009530"/>
    </source>
</evidence>
<keyword evidence="4 7" id="KW-1133">Transmembrane helix</keyword>
<evidence type="ECO:0008006" key="10">
    <source>
        <dbReference type="Google" id="ProtNLM"/>
    </source>
</evidence>
<keyword evidence="5 7" id="KW-0472">Membrane</keyword>
<dbReference type="Pfam" id="PF01679">
    <property type="entry name" value="Pmp3"/>
    <property type="match status" value="1"/>
</dbReference>
<feature type="region of interest" description="Disordered" evidence="6">
    <location>
        <begin position="144"/>
        <end position="173"/>
    </location>
</feature>
<evidence type="ECO:0000313" key="9">
    <source>
        <dbReference type="Proteomes" id="UP000053599"/>
    </source>
</evidence>
<evidence type="ECO:0000256" key="4">
    <source>
        <dbReference type="ARBA" id="ARBA00022989"/>
    </source>
</evidence>
<dbReference type="Proteomes" id="UP000053599">
    <property type="component" value="Unassembled WGS sequence"/>
</dbReference>
<proteinExistence type="inferred from homology"/>
<dbReference type="EMBL" id="KN846952">
    <property type="protein sequence ID" value="KIV82725.1"/>
    <property type="molecule type" value="Genomic_DNA"/>
</dbReference>
<accession>A0A0D1W1T3</accession>
<evidence type="ECO:0000256" key="7">
    <source>
        <dbReference type="SAM" id="Phobius"/>
    </source>
</evidence>
<reference evidence="8 9" key="1">
    <citation type="submission" date="2015-01" db="EMBL/GenBank/DDBJ databases">
        <title>The Genome Sequence of Exophiala sideris CBS121828.</title>
        <authorList>
            <consortium name="The Broad Institute Genomics Platform"/>
            <person name="Cuomo C."/>
            <person name="de Hoog S."/>
            <person name="Gorbushina A."/>
            <person name="Stielow B."/>
            <person name="Teixiera M."/>
            <person name="Abouelleil A."/>
            <person name="Chapman S.B."/>
            <person name="Priest M."/>
            <person name="Young S.K."/>
            <person name="Wortman J."/>
            <person name="Nusbaum C."/>
            <person name="Birren B."/>
        </authorList>
    </citation>
    <scope>NUCLEOTIDE SEQUENCE [LARGE SCALE GENOMIC DNA]</scope>
    <source>
        <strain evidence="8 9">CBS 121828</strain>
    </source>
</reference>
<comment type="subcellular location">
    <subcellularLocation>
        <location evidence="1">Membrane</location>
    </subcellularLocation>
</comment>
<feature type="transmembrane region" description="Helical" evidence="7">
    <location>
        <begin position="9"/>
        <end position="27"/>
    </location>
</feature>
<dbReference type="GO" id="GO:0016020">
    <property type="term" value="C:membrane"/>
    <property type="evidence" value="ECO:0007669"/>
    <property type="project" value="UniProtKB-SubCell"/>
</dbReference>
<evidence type="ECO:0000313" key="8">
    <source>
        <dbReference type="EMBL" id="KIV82725.1"/>
    </source>
</evidence>
<evidence type="ECO:0000256" key="3">
    <source>
        <dbReference type="ARBA" id="ARBA00022692"/>
    </source>
</evidence>